<feature type="transmembrane region" description="Helical" evidence="8">
    <location>
        <begin position="221"/>
        <end position="243"/>
    </location>
</feature>
<evidence type="ECO:0000256" key="8">
    <source>
        <dbReference type="SAM" id="Phobius"/>
    </source>
</evidence>
<feature type="transmembrane region" description="Helical" evidence="8">
    <location>
        <begin position="187"/>
        <end position="209"/>
    </location>
</feature>
<dbReference type="InterPro" id="IPR047817">
    <property type="entry name" value="ABC2_TM_bact-type"/>
</dbReference>
<dbReference type="Proteomes" id="UP001322664">
    <property type="component" value="Chromosome"/>
</dbReference>
<keyword evidence="5 8" id="KW-0812">Transmembrane</keyword>
<keyword evidence="3" id="KW-0813">Transport</keyword>
<evidence type="ECO:0000256" key="7">
    <source>
        <dbReference type="ARBA" id="ARBA00023136"/>
    </source>
</evidence>
<evidence type="ECO:0000256" key="4">
    <source>
        <dbReference type="ARBA" id="ARBA00022475"/>
    </source>
</evidence>
<dbReference type="InterPro" id="IPR051449">
    <property type="entry name" value="ABC-2_transporter_component"/>
</dbReference>
<keyword evidence="7 8" id="KW-0472">Membrane</keyword>
<comment type="similarity">
    <text evidence="2">Belongs to the ABC-2 integral membrane protein family.</text>
</comment>
<evidence type="ECO:0000256" key="3">
    <source>
        <dbReference type="ARBA" id="ARBA00022448"/>
    </source>
</evidence>
<dbReference type="PROSITE" id="PS51012">
    <property type="entry name" value="ABC_TM2"/>
    <property type="match status" value="1"/>
</dbReference>
<name>A0ABZ0RXX1_9BACI</name>
<keyword evidence="6 8" id="KW-1133">Transmembrane helix</keyword>
<feature type="transmembrane region" description="Helical" evidence="8">
    <location>
        <begin position="255"/>
        <end position="273"/>
    </location>
</feature>
<evidence type="ECO:0000256" key="6">
    <source>
        <dbReference type="ARBA" id="ARBA00022989"/>
    </source>
</evidence>
<feature type="domain" description="ABC transmembrane type-2" evidence="9">
    <location>
        <begin position="103"/>
        <end position="335"/>
    </location>
</feature>
<dbReference type="PANTHER" id="PTHR30294:SF29">
    <property type="entry name" value="MULTIDRUG ABC TRANSPORTER PERMEASE YBHS-RELATED"/>
    <property type="match status" value="1"/>
</dbReference>
<feature type="transmembrane region" description="Helical" evidence="8">
    <location>
        <begin position="12"/>
        <end position="32"/>
    </location>
</feature>
<gene>
    <name evidence="10" type="ORF">R6U77_17560</name>
</gene>
<evidence type="ECO:0000256" key="2">
    <source>
        <dbReference type="ARBA" id="ARBA00007783"/>
    </source>
</evidence>
<evidence type="ECO:0000313" key="11">
    <source>
        <dbReference type="Proteomes" id="UP001322664"/>
    </source>
</evidence>
<reference evidence="10 11" key="1">
    <citation type="submission" date="2023-09" db="EMBL/GenBank/DDBJ databases">
        <authorList>
            <person name="Page C.A."/>
            <person name="Perez-Diaz I.M."/>
        </authorList>
    </citation>
    <scope>NUCLEOTIDE SEQUENCE [LARGE SCALE GENOMIC DNA]</scope>
    <source>
        <strain evidence="10 11">Ll15</strain>
    </source>
</reference>
<dbReference type="InterPro" id="IPR013525">
    <property type="entry name" value="ABC2_TM"/>
</dbReference>
<evidence type="ECO:0000256" key="1">
    <source>
        <dbReference type="ARBA" id="ARBA00004651"/>
    </source>
</evidence>
<evidence type="ECO:0000259" key="9">
    <source>
        <dbReference type="PROSITE" id="PS51012"/>
    </source>
</evidence>
<evidence type="ECO:0000256" key="5">
    <source>
        <dbReference type="ARBA" id="ARBA00022692"/>
    </source>
</evidence>
<dbReference type="PANTHER" id="PTHR30294">
    <property type="entry name" value="MEMBRANE COMPONENT OF ABC TRANSPORTER YHHJ-RELATED"/>
    <property type="match status" value="1"/>
</dbReference>
<organism evidence="10 11">
    <name type="scientific">Lysinibacillus louembei</name>
    <dbReference type="NCBI Taxonomy" id="1470088"/>
    <lineage>
        <taxon>Bacteria</taxon>
        <taxon>Bacillati</taxon>
        <taxon>Bacillota</taxon>
        <taxon>Bacilli</taxon>
        <taxon>Bacillales</taxon>
        <taxon>Bacillaceae</taxon>
        <taxon>Lysinibacillus</taxon>
    </lineage>
</organism>
<comment type="subcellular location">
    <subcellularLocation>
        <location evidence="1">Cell membrane</location>
        <topology evidence="1">Multi-pass membrane protein</topology>
    </subcellularLocation>
</comment>
<dbReference type="RefSeq" id="WP_319836631.1">
    <property type="nucleotide sequence ID" value="NZ_CP137624.1"/>
</dbReference>
<protein>
    <submittedName>
        <fullName evidence="10">ABC transporter permease</fullName>
    </submittedName>
</protein>
<keyword evidence="4" id="KW-1003">Cell membrane</keyword>
<feature type="transmembrane region" description="Helical" evidence="8">
    <location>
        <begin position="142"/>
        <end position="166"/>
    </location>
</feature>
<proteinExistence type="inferred from homology"/>
<dbReference type="EMBL" id="CP137624">
    <property type="protein sequence ID" value="WPK11675.1"/>
    <property type="molecule type" value="Genomic_DNA"/>
</dbReference>
<sequence length="338" mass="38476">MIAIFKTKCLLLIRNPLHYIISTLIICLFVYLMGYQSNESIAIASSLNEEKTTQILQGMPFYNYELHTELEARELVGKSKMKVAIFLYEKEFKLVVASDFMDSALLQNELKMQYQKALMTKELSPAFQLNYENDEYIYSHSLLMLFSFSLFMVIYTVASGVSYILAERNSGVWDRLLVSSISKWQAYTANLAYAFCISYAQMILVFSIFHYVAGVDFYGKFIYALLSLIPYLLCVIALAIFIASITSTVSQFNTMMMVIAISFSMLGGLYWSLEFVSSPIIYALSYISPIKYGLEILNGVTLYNSTWNELLQPISILLFMAVVLMGIGINMMEKKANV</sequence>
<dbReference type="Pfam" id="PF12698">
    <property type="entry name" value="ABC2_membrane_3"/>
    <property type="match status" value="1"/>
</dbReference>
<keyword evidence="11" id="KW-1185">Reference proteome</keyword>
<feature type="transmembrane region" description="Helical" evidence="8">
    <location>
        <begin position="310"/>
        <end position="332"/>
    </location>
</feature>
<evidence type="ECO:0000313" key="10">
    <source>
        <dbReference type="EMBL" id="WPK11675.1"/>
    </source>
</evidence>
<accession>A0ABZ0RXX1</accession>